<dbReference type="CDD" id="cd00082">
    <property type="entry name" value="HisKA"/>
    <property type="match status" value="1"/>
</dbReference>
<dbReference type="SMART" id="SM00387">
    <property type="entry name" value="HATPase_c"/>
    <property type="match status" value="1"/>
</dbReference>
<dbReference type="GO" id="GO:0000155">
    <property type="term" value="F:phosphorelay sensor kinase activity"/>
    <property type="evidence" value="ECO:0007669"/>
    <property type="project" value="InterPro"/>
</dbReference>
<dbReference type="InterPro" id="IPR036890">
    <property type="entry name" value="HATPase_C_sf"/>
</dbReference>
<dbReference type="CDD" id="cd16919">
    <property type="entry name" value="HATPase_CckA-like"/>
    <property type="match status" value="1"/>
</dbReference>
<dbReference type="Pfam" id="PF00512">
    <property type="entry name" value="HisKA"/>
    <property type="match status" value="1"/>
</dbReference>
<dbReference type="Pfam" id="PF08447">
    <property type="entry name" value="PAS_3"/>
    <property type="match status" value="1"/>
</dbReference>
<dbReference type="InterPro" id="IPR011006">
    <property type="entry name" value="CheY-like_superfamily"/>
</dbReference>
<comment type="caution">
    <text evidence="9">The sequence shown here is derived from an EMBL/GenBank/DDBJ whole genome shotgun (WGS) entry which is preliminary data.</text>
</comment>
<feature type="domain" description="PAC" evidence="8">
    <location>
        <begin position="405"/>
        <end position="457"/>
    </location>
</feature>
<dbReference type="PROSITE" id="PS50112">
    <property type="entry name" value="PAS"/>
    <property type="match status" value="1"/>
</dbReference>
<dbReference type="Gene3D" id="3.30.565.10">
    <property type="entry name" value="Histidine kinase-like ATPase, C-terminal domain"/>
    <property type="match status" value="1"/>
</dbReference>
<dbReference type="Gene3D" id="3.30.450.20">
    <property type="entry name" value="PAS domain"/>
    <property type="match status" value="4"/>
</dbReference>
<protein>
    <recommendedName>
        <fullName evidence="2">histidine kinase</fullName>
        <ecNumber evidence="2">2.7.13.3</ecNumber>
    </recommendedName>
</protein>
<feature type="domain" description="PAS" evidence="7">
    <location>
        <begin position="469"/>
        <end position="542"/>
    </location>
</feature>
<dbReference type="InterPro" id="IPR000014">
    <property type="entry name" value="PAS"/>
</dbReference>
<evidence type="ECO:0000259" key="7">
    <source>
        <dbReference type="PROSITE" id="PS50112"/>
    </source>
</evidence>
<feature type="domain" description="PAC" evidence="8">
    <location>
        <begin position="154"/>
        <end position="207"/>
    </location>
</feature>
<evidence type="ECO:0000256" key="2">
    <source>
        <dbReference type="ARBA" id="ARBA00012438"/>
    </source>
</evidence>
<dbReference type="InterPro" id="IPR013655">
    <property type="entry name" value="PAS_fold_3"/>
</dbReference>
<dbReference type="InterPro" id="IPR003594">
    <property type="entry name" value="HATPase_dom"/>
</dbReference>
<proteinExistence type="predicted"/>
<feature type="modified residue" description="4-aspartylphosphate" evidence="4">
    <location>
        <position position="909"/>
    </location>
</feature>
<dbReference type="EMBL" id="QQNB01000002">
    <property type="protein sequence ID" value="RDE05805.1"/>
    <property type="molecule type" value="Genomic_DNA"/>
</dbReference>
<gene>
    <name evidence="9" type="ORF">DVW87_11465</name>
</gene>
<organism evidence="9 10">
    <name type="scientific">Sphingomonas aracearum</name>
    <dbReference type="NCBI Taxonomy" id="2283317"/>
    <lineage>
        <taxon>Bacteria</taxon>
        <taxon>Pseudomonadati</taxon>
        <taxon>Pseudomonadota</taxon>
        <taxon>Alphaproteobacteria</taxon>
        <taxon>Sphingomonadales</taxon>
        <taxon>Sphingomonadaceae</taxon>
        <taxon>Sphingomonas</taxon>
    </lineage>
</organism>
<evidence type="ECO:0000259" key="8">
    <source>
        <dbReference type="PROSITE" id="PS50113"/>
    </source>
</evidence>
<evidence type="ECO:0000313" key="10">
    <source>
        <dbReference type="Proteomes" id="UP000253918"/>
    </source>
</evidence>
<reference evidence="9 10" key="1">
    <citation type="submission" date="2018-07" db="EMBL/GenBank/DDBJ databases">
        <title>a novel species of Sphingomonas isolated from the rhizosphere soil of Araceae plant.</title>
        <authorList>
            <person name="Zhiyong W."/>
            <person name="Qinglan Z."/>
            <person name="Zhiwei F."/>
            <person name="Ding X."/>
            <person name="Gejiao W."/>
            <person name="Shixue Z."/>
        </authorList>
    </citation>
    <scope>NUCLEOTIDE SEQUENCE [LARGE SCALE GENOMIC DNA]</scope>
    <source>
        <strain evidence="9 10">WZY 27</strain>
    </source>
</reference>
<feature type="domain" description="Histidine kinase" evidence="5">
    <location>
        <begin position="608"/>
        <end position="835"/>
    </location>
</feature>
<name>A0A369VVY7_9SPHN</name>
<comment type="caution">
    <text evidence="4">Lacks conserved residue(s) required for the propagation of feature annotation.</text>
</comment>
<dbReference type="PROSITE" id="PS50113">
    <property type="entry name" value="PAC"/>
    <property type="match status" value="3"/>
</dbReference>
<dbReference type="PROSITE" id="PS50110">
    <property type="entry name" value="RESPONSE_REGULATORY"/>
    <property type="match status" value="2"/>
</dbReference>
<accession>A0A369VVY7</accession>
<dbReference type="CDD" id="cd00130">
    <property type="entry name" value="PAS"/>
    <property type="match status" value="2"/>
</dbReference>
<dbReference type="PANTHER" id="PTHR43065:SF42">
    <property type="entry name" value="TWO-COMPONENT SENSOR PPRA"/>
    <property type="match status" value="1"/>
</dbReference>
<dbReference type="SUPFAM" id="SSF47384">
    <property type="entry name" value="Homodimeric domain of signal transducing histidine kinase"/>
    <property type="match status" value="1"/>
</dbReference>
<dbReference type="Gene3D" id="2.10.70.100">
    <property type="match status" value="1"/>
</dbReference>
<dbReference type="InterPro" id="IPR035965">
    <property type="entry name" value="PAS-like_dom_sf"/>
</dbReference>
<dbReference type="SUPFAM" id="SSF52172">
    <property type="entry name" value="CheY-like"/>
    <property type="match status" value="2"/>
</dbReference>
<keyword evidence="10" id="KW-1185">Reference proteome</keyword>
<dbReference type="InterPro" id="IPR001610">
    <property type="entry name" value="PAC"/>
</dbReference>
<dbReference type="Gene3D" id="3.40.50.2300">
    <property type="match status" value="2"/>
</dbReference>
<dbReference type="CDD" id="cd18161">
    <property type="entry name" value="REC_hyHK_blue-like"/>
    <property type="match status" value="1"/>
</dbReference>
<evidence type="ECO:0000256" key="4">
    <source>
        <dbReference type="PROSITE-ProRule" id="PRU00169"/>
    </source>
</evidence>
<evidence type="ECO:0000313" key="9">
    <source>
        <dbReference type="EMBL" id="RDE05805.1"/>
    </source>
</evidence>
<feature type="domain" description="Response regulatory" evidence="6">
    <location>
        <begin position="981"/>
        <end position="1092"/>
    </location>
</feature>
<dbReference type="OrthoDB" id="9796100at2"/>
<dbReference type="Gene3D" id="1.10.287.130">
    <property type="match status" value="1"/>
</dbReference>
<dbReference type="InterPro" id="IPR000700">
    <property type="entry name" value="PAS-assoc_C"/>
</dbReference>
<dbReference type="InterPro" id="IPR004358">
    <property type="entry name" value="Sig_transdc_His_kin-like_C"/>
</dbReference>
<dbReference type="Pfam" id="PF02518">
    <property type="entry name" value="HATPase_c"/>
    <property type="match status" value="1"/>
</dbReference>
<dbReference type="Pfam" id="PF08448">
    <property type="entry name" value="PAS_4"/>
    <property type="match status" value="1"/>
</dbReference>
<dbReference type="EC" id="2.7.13.3" evidence="2"/>
<dbReference type="PROSITE" id="PS50109">
    <property type="entry name" value="HIS_KIN"/>
    <property type="match status" value="1"/>
</dbReference>
<dbReference type="InterPro" id="IPR005467">
    <property type="entry name" value="His_kinase_dom"/>
</dbReference>
<dbReference type="InterPro" id="IPR001789">
    <property type="entry name" value="Sig_transdc_resp-reg_receiver"/>
</dbReference>
<feature type="domain" description="Response regulatory" evidence="6">
    <location>
        <begin position="858"/>
        <end position="974"/>
    </location>
</feature>
<dbReference type="SMART" id="SM00091">
    <property type="entry name" value="PAS"/>
    <property type="match status" value="3"/>
</dbReference>
<dbReference type="AlphaFoldDB" id="A0A369VVY7"/>
<evidence type="ECO:0000256" key="1">
    <source>
        <dbReference type="ARBA" id="ARBA00000085"/>
    </source>
</evidence>
<dbReference type="SUPFAM" id="SSF55785">
    <property type="entry name" value="PYP-like sensor domain (PAS domain)"/>
    <property type="match status" value="4"/>
</dbReference>
<dbReference type="InterPro" id="IPR003661">
    <property type="entry name" value="HisK_dim/P_dom"/>
</dbReference>
<dbReference type="SMART" id="SM00086">
    <property type="entry name" value="PAC"/>
    <property type="match status" value="3"/>
</dbReference>
<evidence type="ECO:0000259" key="6">
    <source>
        <dbReference type="PROSITE" id="PS50110"/>
    </source>
</evidence>
<dbReference type="InterPro" id="IPR036097">
    <property type="entry name" value="HisK_dim/P_sf"/>
</dbReference>
<evidence type="ECO:0000259" key="5">
    <source>
        <dbReference type="PROSITE" id="PS50109"/>
    </source>
</evidence>
<dbReference type="Proteomes" id="UP000253918">
    <property type="component" value="Unassembled WGS sequence"/>
</dbReference>
<dbReference type="PRINTS" id="PR00344">
    <property type="entry name" value="BCTRLSENSOR"/>
</dbReference>
<dbReference type="InterPro" id="IPR013656">
    <property type="entry name" value="PAS_4"/>
</dbReference>
<dbReference type="SMART" id="SM00388">
    <property type="entry name" value="HisKA"/>
    <property type="match status" value="1"/>
</dbReference>
<dbReference type="PANTHER" id="PTHR43065">
    <property type="entry name" value="SENSOR HISTIDINE KINASE"/>
    <property type="match status" value="1"/>
</dbReference>
<dbReference type="SMART" id="SM00448">
    <property type="entry name" value="REC"/>
    <property type="match status" value="1"/>
</dbReference>
<comment type="catalytic activity">
    <reaction evidence="1">
        <text>ATP + protein L-histidine = ADP + protein N-phospho-L-histidine.</text>
        <dbReference type="EC" id="2.7.13.3"/>
    </reaction>
</comment>
<evidence type="ECO:0000256" key="3">
    <source>
        <dbReference type="ARBA" id="ARBA00022553"/>
    </source>
</evidence>
<dbReference type="SUPFAM" id="SSF55874">
    <property type="entry name" value="ATPase domain of HSP90 chaperone/DNA topoisomerase II/histidine kinase"/>
    <property type="match status" value="1"/>
</dbReference>
<dbReference type="NCBIfam" id="TIGR00229">
    <property type="entry name" value="sensory_box"/>
    <property type="match status" value="1"/>
</dbReference>
<feature type="domain" description="PAC" evidence="8">
    <location>
        <begin position="283"/>
        <end position="338"/>
    </location>
</feature>
<sequence>MQAGTTGAAMYYHVRNQPEPLLHARLPRPALLPHRSRRHAMSLAPRPVFLAGPSDLARIIAERDWSQTPLGPIESWPAHRRTVVSLILQSQLPIVTLWGEPGIMLYNDAYAVFAGGRHPELLGSEVRSGWPEVADLNDHVIKTVFRRGETLSYKDQPLVLNRNGSPEPLWTDLDYSPILDEEGRPAGVIAIVVETTAKVRAEQRAAGERERLQRKFEQSPGFTATLHGPDHVIDFANISFQELFHRTELVGKPAREALPRLWERGLGTLLNRVFRSGEPFSARGMAVTLDEADGSDPRRAFLDFTCQPLREEDGQVSGIFVTGYDVSQLRRAQERLDLAQRAGGVGTFELYPDTRTLSVSLEFCRLWGLPETDEVRLDDLAAMLEPEDQPGLRSTSEDPGQVALGYIEYRIRRGDTGERRWIARSGERVVEADGSVRFAGVVYDITHAKRAEEQLQQLNSTLEARVAQRSADLDRMWRLTTDLMLVADFDGVIQALNPAWSTMLGWDEGELIGQVLLDMVHPDDRASTAREVGKLESGLTTLHFENRYRHKDGSYRWLSWTAVPDDRFLHAVGRDIESEKQAQAQLEAAQDALRQSQKMEAVGQLTGGIAHDFNNLLTVVTGNIDMATRALDAAQVEDARSRRALDNAMKGAERAATLTQRLLAFSRRQPLAPRAIDVDRLVAGMGDLLNRSLGETIGLEIVTAPGLWRVEADPNQLESAILNLAVNARDAMPNGGELVIETANAQLGDDYVAAQAEVAPGQYVVIAVTDTGEGMGRDTIGRVFEPFFTTKQVGKGTGLGLSMVYGFVKQSGGNVKVYSEEGRGTTVKIYLPRMLSDAAPEEETFVTPGLEVSARRETVLAVEDDDDVRAYTVECLRDLGYRVLEAYDGPSALRLLKRQEEPIDLLFTDVVMPGMSGSELAQAAREQQPGLRVLYTSGYTRNAIVHGGRLDPGVEMIAKPFAYAALAQKVRDVLDTGRTGRVLVIDAAEGARRETVEALHGAGYAVDEAATPVEGLSLLRSARGRYDAVVIGAEPAETVAGELRALHADLPLLLLLPDEARAIVAEPADRCTATLARPFTGRLLIEALAAILRGCAQE</sequence>
<dbReference type="Pfam" id="PF00072">
    <property type="entry name" value="Response_reg"/>
    <property type="match status" value="1"/>
</dbReference>
<keyword evidence="3 4" id="KW-0597">Phosphoprotein</keyword>